<sequence>MLRALLGKPYTSPHRYSYRSGLVRFRLSSVFRLDFFEEFYELYRADVVPRIREHTWPNKEYLIKSKIMPHFESHRMSEARGVDTVRWQSHLMDGSNNKGRGYTQTYLRTVNNQLSAILNHAARYCVPCALVSRVFVTRGG</sequence>
<dbReference type="SUPFAM" id="SSF56349">
    <property type="entry name" value="DNA breaking-rejoining enzymes"/>
    <property type="match status" value="1"/>
</dbReference>
<gene>
    <name evidence="3" type="ORF">INP52_08395</name>
</gene>
<dbReference type="GO" id="GO:0003677">
    <property type="term" value="F:DNA binding"/>
    <property type="evidence" value="ECO:0007669"/>
    <property type="project" value="UniProtKB-KW"/>
</dbReference>
<dbReference type="RefSeq" id="WP_194370822.1">
    <property type="nucleotide sequence ID" value="NZ_CP063767.1"/>
</dbReference>
<dbReference type="AlphaFoldDB" id="A0A7S7M8I0"/>
<keyword evidence="4" id="KW-1185">Reference proteome</keyword>
<proteinExistence type="predicted"/>
<feature type="domain" description="Integrase SAM-like N-terminal" evidence="2">
    <location>
        <begin position="36"/>
        <end position="92"/>
    </location>
</feature>
<protein>
    <recommendedName>
        <fullName evidence="2">Integrase SAM-like N-terminal domain-containing protein</fullName>
    </recommendedName>
</protein>
<dbReference type="KEGG" id="tio:INP52_08395"/>
<evidence type="ECO:0000313" key="4">
    <source>
        <dbReference type="Proteomes" id="UP000593735"/>
    </source>
</evidence>
<accession>A0A7S7M8I0</accession>
<organism evidence="3 4">
    <name type="scientific">Thermophilibacter immobilis</name>
    <dbReference type="NCBI Taxonomy" id="2779519"/>
    <lineage>
        <taxon>Bacteria</taxon>
        <taxon>Bacillati</taxon>
        <taxon>Actinomycetota</taxon>
        <taxon>Coriobacteriia</taxon>
        <taxon>Coriobacteriales</taxon>
        <taxon>Atopobiaceae</taxon>
        <taxon>Thermophilibacter</taxon>
    </lineage>
</organism>
<dbReference type="Proteomes" id="UP000593735">
    <property type="component" value="Chromosome"/>
</dbReference>
<dbReference type="Pfam" id="PF14659">
    <property type="entry name" value="Phage_int_SAM_3"/>
    <property type="match status" value="1"/>
</dbReference>
<evidence type="ECO:0000313" key="3">
    <source>
        <dbReference type="EMBL" id="QOY60412.1"/>
    </source>
</evidence>
<evidence type="ECO:0000259" key="2">
    <source>
        <dbReference type="Pfam" id="PF14659"/>
    </source>
</evidence>
<dbReference type="InterPro" id="IPR011010">
    <property type="entry name" value="DNA_brk_join_enz"/>
</dbReference>
<name>A0A7S7M8I0_9ACTN</name>
<dbReference type="GO" id="GO:0015074">
    <property type="term" value="P:DNA integration"/>
    <property type="evidence" value="ECO:0007669"/>
    <property type="project" value="InterPro"/>
</dbReference>
<evidence type="ECO:0000256" key="1">
    <source>
        <dbReference type="ARBA" id="ARBA00023125"/>
    </source>
</evidence>
<keyword evidence="1" id="KW-0238">DNA-binding</keyword>
<dbReference type="InterPro" id="IPR004107">
    <property type="entry name" value="Integrase_SAM-like_N"/>
</dbReference>
<reference evidence="3 4" key="1">
    <citation type="submission" date="2020-10" db="EMBL/GenBank/DDBJ databases">
        <title>Olsenella immobilis sp.nov., isolated from the mud in a fermentation cellar used for the production of Chinese strong-flavoured liquor.</title>
        <authorList>
            <person name="Lu L."/>
        </authorList>
    </citation>
    <scope>NUCLEOTIDE SEQUENCE [LARGE SCALE GENOMIC DNA]</scope>
    <source>
        <strain evidence="3 4">LZLJ-2</strain>
    </source>
</reference>
<dbReference type="Gene3D" id="1.10.150.130">
    <property type="match status" value="1"/>
</dbReference>
<dbReference type="EMBL" id="CP063767">
    <property type="protein sequence ID" value="QOY60412.1"/>
    <property type="molecule type" value="Genomic_DNA"/>
</dbReference>
<dbReference type="InterPro" id="IPR010998">
    <property type="entry name" value="Integrase_recombinase_N"/>
</dbReference>